<dbReference type="Proteomes" id="UP001209922">
    <property type="component" value="Unassembled WGS sequence"/>
</dbReference>
<keyword evidence="1" id="KW-0732">Signal</keyword>
<feature type="chain" id="PRO_5046979818" description="Secreted protein" evidence="1">
    <location>
        <begin position="26"/>
        <end position="171"/>
    </location>
</feature>
<sequence>MSLLRQPALLACLALSLSISLPAAAQRVLHGDLQQQMSEAEFKAAGLDKLSAAELASLNDWLQGKVEQATASVVEQAREEGRQEVISKNRGFFDFGSSEPIESSLSGEFTGFRKGQLYTLDNGQQWEQTDAASLPGVRRSSPPVRITPGLLGVWYLQIEGYNARAKVRRVK</sequence>
<gene>
    <name evidence="2" type="ORF">OK345_15540</name>
</gene>
<protein>
    <recommendedName>
        <fullName evidence="4">Secreted protein</fullName>
    </recommendedName>
</protein>
<evidence type="ECO:0000313" key="3">
    <source>
        <dbReference type="Proteomes" id="UP001209922"/>
    </source>
</evidence>
<evidence type="ECO:0000313" key="2">
    <source>
        <dbReference type="EMBL" id="MCW4473914.1"/>
    </source>
</evidence>
<name>A0ABT3K099_9XANT</name>
<feature type="signal peptide" evidence="1">
    <location>
        <begin position="1"/>
        <end position="25"/>
    </location>
</feature>
<organism evidence="2 3">
    <name type="scientific">Xanthomonas chitinilytica</name>
    <dbReference type="NCBI Taxonomy" id="2989819"/>
    <lineage>
        <taxon>Bacteria</taxon>
        <taxon>Pseudomonadati</taxon>
        <taxon>Pseudomonadota</taxon>
        <taxon>Gammaproteobacteria</taxon>
        <taxon>Lysobacterales</taxon>
        <taxon>Lysobacteraceae</taxon>
        <taxon>Xanthomonas</taxon>
    </lineage>
</organism>
<dbReference type="EMBL" id="JAPCHY010000015">
    <property type="protein sequence ID" value="MCW4473914.1"/>
    <property type="molecule type" value="Genomic_DNA"/>
</dbReference>
<reference evidence="2 3" key="1">
    <citation type="submission" date="2022-10" db="EMBL/GenBank/DDBJ databases">
        <title>Xanthomonas sp. H13-6.</title>
        <authorList>
            <person name="Liu X."/>
            <person name="Deng Z."/>
            <person name="Jiang Y."/>
            <person name="Yu T."/>
            <person name="Ai J."/>
        </authorList>
    </citation>
    <scope>NUCLEOTIDE SEQUENCE [LARGE SCALE GENOMIC DNA]</scope>
    <source>
        <strain evidence="2 3">H13-6</strain>
    </source>
</reference>
<proteinExistence type="predicted"/>
<dbReference type="RefSeq" id="WP_265128918.1">
    <property type="nucleotide sequence ID" value="NZ_JAPCHY010000015.1"/>
</dbReference>
<comment type="caution">
    <text evidence="2">The sequence shown here is derived from an EMBL/GenBank/DDBJ whole genome shotgun (WGS) entry which is preliminary data.</text>
</comment>
<accession>A0ABT3K099</accession>
<keyword evidence="3" id="KW-1185">Reference proteome</keyword>
<evidence type="ECO:0000256" key="1">
    <source>
        <dbReference type="SAM" id="SignalP"/>
    </source>
</evidence>
<evidence type="ECO:0008006" key="4">
    <source>
        <dbReference type="Google" id="ProtNLM"/>
    </source>
</evidence>